<organism evidence="1 2">
    <name type="scientific">Lentzea guizhouensis</name>
    <dbReference type="NCBI Taxonomy" id="1586287"/>
    <lineage>
        <taxon>Bacteria</taxon>
        <taxon>Bacillati</taxon>
        <taxon>Actinomycetota</taxon>
        <taxon>Actinomycetes</taxon>
        <taxon>Pseudonocardiales</taxon>
        <taxon>Pseudonocardiaceae</taxon>
        <taxon>Lentzea</taxon>
    </lineage>
</organism>
<dbReference type="KEGG" id="led:BBK82_00310"/>
<dbReference type="OrthoDB" id="796761at2"/>
<protein>
    <recommendedName>
        <fullName evidence="3">HEXXH motif domain-containing protein</fullName>
    </recommendedName>
</protein>
<evidence type="ECO:0000313" key="1">
    <source>
        <dbReference type="EMBL" id="ANZ34751.1"/>
    </source>
</evidence>
<gene>
    <name evidence="1" type="ORF">BBK82_00310</name>
</gene>
<name>A0A1B2HAK8_9PSEU</name>
<evidence type="ECO:0000313" key="2">
    <source>
        <dbReference type="Proteomes" id="UP000093053"/>
    </source>
</evidence>
<dbReference type="RefSeq" id="WP_065913171.1">
    <property type="nucleotide sequence ID" value="NZ_CP016793.1"/>
</dbReference>
<dbReference type="NCBIfam" id="TIGR04267">
    <property type="entry name" value="mod_HExxH"/>
    <property type="match status" value="1"/>
</dbReference>
<dbReference type="EMBL" id="CP016793">
    <property type="protein sequence ID" value="ANZ34751.1"/>
    <property type="molecule type" value="Genomic_DNA"/>
</dbReference>
<keyword evidence="2" id="KW-1185">Reference proteome</keyword>
<reference evidence="1 2" key="1">
    <citation type="submission" date="2016-07" db="EMBL/GenBank/DDBJ databases">
        <title>Complete genome sequence of the Lentzea guizhouensis DHS C013.</title>
        <authorList>
            <person name="Cao C."/>
        </authorList>
    </citation>
    <scope>NUCLEOTIDE SEQUENCE [LARGE SCALE GENOMIC DNA]</scope>
    <source>
        <strain evidence="1 2">DHS C013</strain>
    </source>
</reference>
<sequence length="565" mass="61320">MLNPHRLSLRSVDRLAWGGGDDELLALLSDGQFSARLVGLRALLEQISDRSFPLGVDDAWDLLVVAQRKSPELVREVLLLPQVGVWLADLLRRLHGTMESAEPLWVGVGYLRCVAAAAAHRCGIDFSLAVPVSRGLISLPSLGIATLPGVRPWDVARADNLAGRLALSCGGRTVGVPEDENWSPVRRIGKGAFTPLLDDVEPHRDFRAQVEPHRLTDSEVARWDGGLSEAWALLGTEHAKALSALVSTIVPVSPVNARPYSGSSADAHGAVLMSEPPDSAAFAEALAHEVQHTKLAALATMEPLCAVGGAARCYAPWRDDPRPVSGFYQGVFAFLGVVDFWRERREADPSDRADFEFAYWCGQTTHAARFLRECRELTPLGRRFATVMAARLASWSRIRVRAPARHEARLAALDHRAVWRARHLRPDPAAIRRLADAWLEGKPRDELPQSVLEPRPASPPARTELRRLWLQAPAEFADRAVTVSGATAADLLHVTGDQAGAARLYAADVVARPDDVPAWIGLGLADPAARALLTAPEVVVAVYAEVLRRTGVVPDPRAVAAWAGE</sequence>
<dbReference type="AlphaFoldDB" id="A0A1B2HAK8"/>
<evidence type="ECO:0008006" key="3">
    <source>
        <dbReference type="Google" id="ProtNLM"/>
    </source>
</evidence>
<proteinExistence type="predicted"/>
<dbReference type="STRING" id="1586287.BBK82_00310"/>
<accession>A0A1B2HAK8</accession>
<dbReference type="InterPro" id="IPR026337">
    <property type="entry name" value="AKG_HExxH"/>
</dbReference>
<dbReference type="Proteomes" id="UP000093053">
    <property type="component" value="Chromosome"/>
</dbReference>